<sequence>MTNLNITAAFLIGLAGSVHCFGMCGGVVSAFHFAVPKGAKQWPYVFTYNVGRIASYALLGALTGSLGSMVERAQIIKSIPFLHTISALFLIAMACYVGNWWRGLHYLERAGAKLWRYVRPLSKSLLPFKHPLYALPYGVIWGWLPCGLVYSTLTWSLASGSAVNGALVMLFFGLGTLPALIVMAAGVESMKTLLTNSKTRQIVALCLLGFALHMLWRAYT</sequence>
<dbReference type="PANTHER" id="PTHR42208">
    <property type="entry name" value="HEAVY METAL TRANSPORTER-RELATED"/>
    <property type="match status" value="1"/>
</dbReference>
<feature type="transmembrane region" description="Helical" evidence="1">
    <location>
        <begin position="44"/>
        <end position="67"/>
    </location>
</feature>
<evidence type="ECO:0000313" key="4">
    <source>
        <dbReference type="Proteomes" id="UP000464524"/>
    </source>
</evidence>
<evidence type="ECO:0000313" key="3">
    <source>
        <dbReference type="EMBL" id="QHJ10289.1"/>
    </source>
</evidence>
<feature type="transmembrane region" description="Helical" evidence="1">
    <location>
        <begin position="79"/>
        <end position="101"/>
    </location>
</feature>
<keyword evidence="4" id="KW-1185">Reference proteome</keyword>
<dbReference type="Pfam" id="PF13386">
    <property type="entry name" value="DsbD_2"/>
    <property type="match status" value="1"/>
</dbReference>
<keyword evidence="1" id="KW-0812">Transmembrane</keyword>
<dbReference type="KEGG" id="pmes:FX988_00501"/>
<dbReference type="RefSeq" id="WP_160178186.1">
    <property type="nucleotide sequence ID" value="NZ_CP047656.1"/>
</dbReference>
<evidence type="ECO:0000256" key="1">
    <source>
        <dbReference type="SAM" id="Phobius"/>
    </source>
</evidence>
<feature type="transmembrane region" description="Helical" evidence="1">
    <location>
        <begin position="199"/>
        <end position="219"/>
    </location>
</feature>
<name>A0A857JE29_9ALTE</name>
<dbReference type="PANTHER" id="PTHR42208:SF1">
    <property type="entry name" value="HEAVY METAL TRANSPORTER"/>
    <property type="match status" value="1"/>
</dbReference>
<proteinExistence type="predicted"/>
<keyword evidence="1" id="KW-0472">Membrane</keyword>
<dbReference type="EMBL" id="CP047656">
    <property type="protein sequence ID" value="QHJ10289.1"/>
    <property type="molecule type" value="Genomic_DNA"/>
</dbReference>
<feature type="transmembrane region" description="Helical" evidence="1">
    <location>
        <begin position="134"/>
        <end position="153"/>
    </location>
</feature>
<feature type="transmembrane region" description="Helical" evidence="1">
    <location>
        <begin position="165"/>
        <end position="187"/>
    </location>
</feature>
<dbReference type="AlphaFoldDB" id="A0A857JE29"/>
<organism evidence="3 4">
    <name type="scientific">Paraglaciecola mesophila</name>
    <dbReference type="NCBI Taxonomy" id="197222"/>
    <lineage>
        <taxon>Bacteria</taxon>
        <taxon>Pseudomonadati</taxon>
        <taxon>Pseudomonadota</taxon>
        <taxon>Gammaproteobacteria</taxon>
        <taxon>Alteromonadales</taxon>
        <taxon>Alteromonadaceae</taxon>
        <taxon>Paraglaciecola</taxon>
    </lineage>
</organism>
<reference evidence="3 4" key="1">
    <citation type="submission" date="2019-12" db="EMBL/GenBank/DDBJ databases">
        <title>Genome sequencing and assembly of endphytes of Porphyra tenera.</title>
        <authorList>
            <person name="Park J.M."/>
            <person name="Shin R."/>
            <person name="Jo S.H."/>
        </authorList>
    </citation>
    <scope>NUCLEOTIDE SEQUENCE [LARGE SCALE GENOMIC DNA]</scope>
    <source>
        <strain evidence="3 4">GPM4</strain>
    </source>
</reference>
<dbReference type="InterPro" id="IPR039447">
    <property type="entry name" value="UreH-like_TM_dom"/>
</dbReference>
<evidence type="ECO:0000259" key="2">
    <source>
        <dbReference type="Pfam" id="PF13386"/>
    </source>
</evidence>
<keyword evidence="1" id="KW-1133">Transmembrane helix</keyword>
<feature type="domain" description="Urease accessory protein UreH-like transmembrane" evidence="2">
    <location>
        <begin position="8"/>
        <end position="210"/>
    </location>
</feature>
<dbReference type="Proteomes" id="UP000464524">
    <property type="component" value="Chromosome"/>
</dbReference>
<gene>
    <name evidence="3" type="ORF">FX988_00501</name>
</gene>
<accession>A0A857JE29</accession>
<dbReference type="OrthoDB" id="9798690at2"/>
<protein>
    <recommendedName>
        <fullName evidence="2">Urease accessory protein UreH-like transmembrane domain-containing protein</fullName>
    </recommendedName>
</protein>